<evidence type="ECO:0000256" key="3">
    <source>
        <dbReference type="ARBA" id="ARBA00022833"/>
    </source>
</evidence>
<dbReference type="Pfam" id="PF01475">
    <property type="entry name" value="FUR"/>
    <property type="match status" value="1"/>
</dbReference>
<name>A0ABU9DP37_9BACL</name>
<keyword evidence="2" id="KW-0678">Repressor</keyword>
<accession>A0ABU9DP37</accession>
<gene>
    <name evidence="7" type="ORF">WMW72_22295</name>
</gene>
<dbReference type="CDD" id="cd07153">
    <property type="entry name" value="Fur_like"/>
    <property type="match status" value="1"/>
</dbReference>
<dbReference type="SUPFAM" id="SSF46785">
    <property type="entry name" value="Winged helix' DNA-binding domain"/>
    <property type="match status" value="1"/>
</dbReference>
<evidence type="ECO:0000256" key="6">
    <source>
        <dbReference type="ARBA" id="ARBA00023163"/>
    </source>
</evidence>
<reference evidence="7 8" key="1">
    <citation type="submission" date="2024-04" db="EMBL/GenBank/DDBJ databases">
        <title>draft genome sequnece of Paenibacillus filicis.</title>
        <authorList>
            <person name="Kim D.-U."/>
        </authorList>
    </citation>
    <scope>NUCLEOTIDE SEQUENCE [LARGE SCALE GENOMIC DNA]</scope>
    <source>
        <strain evidence="7 8">KACC14197</strain>
    </source>
</reference>
<dbReference type="InterPro" id="IPR002481">
    <property type="entry name" value="FUR"/>
</dbReference>
<dbReference type="EMBL" id="JBBPCC010000016">
    <property type="protein sequence ID" value="MEK8130641.1"/>
    <property type="molecule type" value="Genomic_DNA"/>
</dbReference>
<dbReference type="InterPro" id="IPR036388">
    <property type="entry name" value="WH-like_DNA-bd_sf"/>
</dbReference>
<keyword evidence="8" id="KW-1185">Reference proteome</keyword>
<organism evidence="7 8">
    <name type="scientific">Paenibacillus filicis</name>
    <dbReference type="NCBI Taxonomy" id="669464"/>
    <lineage>
        <taxon>Bacteria</taxon>
        <taxon>Bacillati</taxon>
        <taxon>Bacillota</taxon>
        <taxon>Bacilli</taxon>
        <taxon>Bacillales</taxon>
        <taxon>Paenibacillaceae</taxon>
        <taxon>Paenibacillus</taxon>
    </lineage>
</organism>
<keyword evidence="4" id="KW-0805">Transcription regulation</keyword>
<dbReference type="Gene3D" id="3.30.1490.190">
    <property type="match status" value="1"/>
</dbReference>
<evidence type="ECO:0000256" key="2">
    <source>
        <dbReference type="ARBA" id="ARBA00022491"/>
    </source>
</evidence>
<evidence type="ECO:0000256" key="5">
    <source>
        <dbReference type="ARBA" id="ARBA00023125"/>
    </source>
</evidence>
<dbReference type="PANTHER" id="PTHR33202:SF7">
    <property type="entry name" value="FERRIC UPTAKE REGULATION PROTEIN"/>
    <property type="match status" value="1"/>
</dbReference>
<dbReference type="InterPro" id="IPR036390">
    <property type="entry name" value="WH_DNA-bd_sf"/>
</dbReference>
<evidence type="ECO:0000256" key="1">
    <source>
        <dbReference type="ARBA" id="ARBA00007957"/>
    </source>
</evidence>
<protein>
    <submittedName>
        <fullName evidence="7">Fur family transcriptional regulator</fullName>
    </submittedName>
</protein>
<comment type="similarity">
    <text evidence="1">Belongs to the Fur family.</text>
</comment>
<keyword evidence="3" id="KW-0862">Zinc</keyword>
<dbReference type="InterPro" id="IPR043135">
    <property type="entry name" value="Fur_C"/>
</dbReference>
<proteinExistence type="inferred from homology"/>
<dbReference type="RefSeq" id="WP_341417782.1">
    <property type="nucleotide sequence ID" value="NZ_JBBPCC010000016.1"/>
</dbReference>
<sequence>MAQHSSVMIGEAEDKLKGAGIRMTVQRQLILEYLFARLSHPSAEQLYEAIYADYPKVVSITTIYNNMRVLRELGLVKEFYIHSSGTTRYDTNVQPHHHLYCLQCGGITDYMASAPLQGRIGDGFEASAAYVEISGICQDCSMPRLAGRHLAI</sequence>
<keyword evidence="6" id="KW-0804">Transcription</keyword>
<keyword evidence="5" id="KW-0238">DNA-binding</keyword>
<comment type="caution">
    <text evidence="7">The sequence shown here is derived from an EMBL/GenBank/DDBJ whole genome shotgun (WGS) entry which is preliminary data.</text>
</comment>
<dbReference type="Proteomes" id="UP001469365">
    <property type="component" value="Unassembled WGS sequence"/>
</dbReference>
<dbReference type="PANTHER" id="PTHR33202">
    <property type="entry name" value="ZINC UPTAKE REGULATION PROTEIN"/>
    <property type="match status" value="1"/>
</dbReference>
<evidence type="ECO:0000313" key="7">
    <source>
        <dbReference type="EMBL" id="MEK8130641.1"/>
    </source>
</evidence>
<evidence type="ECO:0000313" key="8">
    <source>
        <dbReference type="Proteomes" id="UP001469365"/>
    </source>
</evidence>
<dbReference type="Gene3D" id="1.10.10.10">
    <property type="entry name" value="Winged helix-like DNA-binding domain superfamily/Winged helix DNA-binding domain"/>
    <property type="match status" value="1"/>
</dbReference>
<evidence type="ECO:0000256" key="4">
    <source>
        <dbReference type="ARBA" id="ARBA00023015"/>
    </source>
</evidence>